<dbReference type="InterPro" id="IPR002124">
    <property type="entry name" value="Cyt_c_oxidase_su5b"/>
</dbReference>
<dbReference type="PANTHER" id="PTHR10122">
    <property type="entry name" value="CYTOCHROME C OXIDASE SUBUNIT 5B, MITOCHONDRIAL"/>
    <property type="match status" value="1"/>
</dbReference>
<dbReference type="Proteomes" id="UP000039324">
    <property type="component" value="Unassembled WGS sequence"/>
</dbReference>
<dbReference type="STRING" id="37360.A0A0G4ITI6"/>
<dbReference type="GO" id="GO:0005740">
    <property type="term" value="C:mitochondrial envelope"/>
    <property type="evidence" value="ECO:0007669"/>
    <property type="project" value="InterPro"/>
</dbReference>
<dbReference type="GO" id="GO:0046872">
    <property type="term" value="F:metal ion binding"/>
    <property type="evidence" value="ECO:0007669"/>
    <property type="project" value="UniProtKB-KW"/>
</dbReference>
<keyword evidence="2" id="KW-0862">Zinc</keyword>
<protein>
    <submittedName>
        <fullName evidence="4">Uncharacterized protein</fullName>
    </submittedName>
</protein>
<keyword evidence="5" id="KW-0496">Mitochondrion</keyword>
<dbReference type="PANTHER" id="PTHR10122:SF0">
    <property type="entry name" value="CYTOCHROME C OXIDASE SUBUNIT 5B, ISOFORM A-RELATED"/>
    <property type="match status" value="1"/>
</dbReference>
<dbReference type="AlphaFoldDB" id="A0A0G4ITI6"/>
<evidence type="ECO:0000313" key="5">
    <source>
        <dbReference type="EMBL" id="SPQ94509.1"/>
    </source>
</evidence>
<geneLocation type="mitochondrion" evidence="5"/>
<dbReference type="OrthoDB" id="10249250at2759"/>
<evidence type="ECO:0000256" key="3">
    <source>
        <dbReference type="SAM" id="MobiDB-lite"/>
    </source>
</evidence>
<dbReference type="EMBL" id="CDSF01000084">
    <property type="protein sequence ID" value="CEO98426.1"/>
    <property type="molecule type" value="Genomic_DNA"/>
</dbReference>
<dbReference type="GO" id="GO:0045277">
    <property type="term" value="C:respiratory chain complex IV"/>
    <property type="evidence" value="ECO:0007669"/>
    <property type="project" value="InterPro"/>
</dbReference>
<dbReference type="Proteomes" id="UP000290189">
    <property type="component" value="Unassembled WGS sequence"/>
</dbReference>
<evidence type="ECO:0000256" key="2">
    <source>
        <dbReference type="ARBA" id="ARBA00022833"/>
    </source>
</evidence>
<gene>
    <name evidence="4" type="ORF">PBRA_006540</name>
    <name evidence="5" type="ORF">PLBR_LOCUS1724</name>
</gene>
<dbReference type="Pfam" id="PF01215">
    <property type="entry name" value="COX5B"/>
    <property type="match status" value="1"/>
</dbReference>
<accession>A0A0G4ITI6</accession>
<proteinExistence type="predicted"/>
<sequence length="141" mass="15548">MLGRVTGRWASRLPRRWGRRLASSSPSDDNVVNDEKYPIPANIEQATGRELLELQAEAQGAQAFDREPARGPFGTKEAPALIPSGKHARIVGCVGPPDDEHMPLYFELTDGPMQQCLECKQVFKLAYIGDDPDYVHAGGHH</sequence>
<reference evidence="5 7" key="2">
    <citation type="submission" date="2018-03" db="EMBL/GenBank/DDBJ databases">
        <authorList>
            <person name="Fogelqvist J."/>
        </authorList>
    </citation>
    <scope>NUCLEOTIDE SEQUENCE [LARGE SCALE GENOMIC DNA]</scope>
</reference>
<organism evidence="4 6">
    <name type="scientific">Plasmodiophora brassicae</name>
    <name type="common">Clubroot disease agent</name>
    <dbReference type="NCBI Taxonomy" id="37360"/>
    <lineage>
        <taxon>Eukaryota</taxon>
        <taxon>Sar</taxon>
        <taxon>Rhizaria</taxon>
        <taxon>Endomyxa</taxon>
        <taxon>Phytomyxea</taxon>
        <taxon>Plasmodiophorida</taxon>
        <taxon>Plasmodiophoridae</taxon>
        <taxon>Plasmodiophora</taxon>
    </lineage>
</organism>
<reference evidence="4 6" key="1">
    <citation type="submission" date="2015-02" db="EMBL/GenBank/DDBJ databases">
        <authorList>
            <person name="Chooi Y.-H."/>
        </authorList>
    </citation>
    <scope>NUCLEOTIDE SEQUENCE [LARGE SCALE GENOMIC DNA]</scope>
    <source>
        <strain evidence="4">E3</strain>
    </source>
</reference>
<evidence type="ECO:0000313" key="4">
    <source>
        <dbReference type="EMBL" id="CEO98426.1"/>
    </source>
</evidence>
<dbReference type="InterPro" id="IPR036972">
    <property type="entry name" value="Cyt_c_oxidase_su5b_sf"/>
</dbReference>
<dbReference type="EMBL" id="OVEO01000002">
    <property type="protein sequence ID" value="SPQ94509.1"/>
    <property type="molecule type" value="Genomic_DNA"/>
</dbReference>
<feature type="region of interest" description="Disordered" evidence="3">
    <location>
        <begin position="59"/>
        <end position="80"/>
    </location>
</feature>
<name>A0A0G4ITI6_PLABS</name>
<dbReference type="GO" id="GO:0006123">
    <property type="term" value="P:mitochondrial electron transport, cytochrome c to oxygen"/>
    <property type="evidence" value="ECO:0007669"/>
    <property type="project" value="InterPro"/>
</dbReference>
<evidence type="ECO:0000256" key="1">
    <source>
        <dbReference type="ARBA" id="ARBA00022723"/>
    </source>
</evidence>
<dbReference type="SUPFAM" id="SSF57802">
    <property type="entry name" value="Rubredoxin-like"/>
    <property type="match status" value="1"/>
</dbReference>
<keyword evidence="6" id="KW-1185">Reference proteome</keyword>
<dbReference type="PROSITE" id="PS51359">
    <property type="entry name" value="COX5B_2"/>
    <property type="match status" value="1"/>
</dbReference>
<evidence type="ECO:0000313" key="7">
    <source>
        <dbReference type="Proteomes" id="UP000290189"/>
    </source>
</evidence>
<evidence type="ECO:0000313" key="6">
    <source>
        <dbReference type="Proteomes" id="UP000039324"/>
    </source>
</evidence>
<keyword evidence="1" id="KW-0479">Metal-binding</keyword>
<dbReference type="Gene3D" id="2.60.11.10">
    <property type="entry name" value="Cytochrome c oxidase, subunit Vb"/>
    <property type="match status" value="1"/>
</dbReference>